<dbReference type="EMBL" id="JACGEP010000016">
    <property type="protein sequence ID" value="MBN3051468.1"/>
    <property type="molecule type" value="Genomic_DNA"/>
</dbReference>
<evidence type="ECO:0000313" key="6">
    <source>
        <dbReference type="EMBL" id="MBN3051468.1"/>
    </source>
</evidence>
<dbReference type="AlphaFoldDB" id="A0AAE2WDW9"/>
<dbReference type="Proteomes" id="UP000768524">
    <property type="component" value="Unassembled WGS sequence"/>
</dbReference>
<organism evidence="6 7">
    <name type="scientific">Pectobacterium brasiliense</name>
    <dbReference type="NCBI Taxonomy" id="180957"/>
    <lineage>
        <taxon>Bacteria</taxon>
        <taxon>Pseudomonadati</taxon>
        <taxon>Pseudomonadota</taxon>
        <taxon>Gammaproteobacteria</taxon>
        <taxon>Enterobacterales</taxon>
        <taxon>Pectobacteriaceae</taxon>
        <taxon>Pectobacterium</taxon>
    </lineage>
</organism>
<dbReference type="PROSITE" id="PS50850">
    <property type="entry name" value="MFS"/>
    <property type="match status" value="1"/>
</dbReference>
<dbReference type="Pfam" id="PF07690">
    <property type="entry name" value="MFS_1"/>
    <property type="match status" value="1"/>
</dbReference>
<evidence type="ECO:0000313" key="7">
    <source>
        <dbReference type="Proteomes" id="UP000768524"/>
    </source>
</evidence>
<evidence type="ECO:0000256" key="4">
    <source>
        <dbReference type="ARBA" id="ARBA00023136"/>
    </source>
</evidence>
<name>A0AAE2WDW9_9GAMM</name>
<dbReference type="GO" id="GO:0022857">
    <property type="term" value="F:transmembrane transporter activity"/>
    <property type="evidence" value="ECO:0007669"/>
    <property type="project" value="InterPro"/>
</dbReference>
<feature type="domain" description="Major facilitator superfamily (MFS) profile" evidence="5">
    <location>
        <begin position="1"/>
        <end position="76"/>
    </location>
</feature>
<evidence type="ECO:0000256" key="1">
    <source>
        <dbReference type="ARBA" id="ARBA00004141"/>
    </source>
</evidence>
<dbReference type="PANTHER" id="PTHR42718">
    <property type="entry name" value="MAJOR FACILITATOR SUPERFAMILY MULTIDRUG TRANSPORTER MFSC"/>
    <property type="match status" value="1"/>
</dbReference>
<dbReference type="InterPro" id="IPR011701">
    <property type="entry name" value="MFS"/>
</dbReference>
<proteinExistence type="predicted"/>
<dbReference type="InterPro" id="IPR020846">
    <property type="entry name" value="MFS_dom"/>
</dbReference>
<gene>
    <name evidence="6" type="ORF">H4F45_08255</name>
</gene>
<dbReference type="GO" id="GO:0016020">
    <property type="term" value="C:membrane"/>
    <property type="evidence" value="ECO:0007669"/>
    <property type="project" value="UniProtKB-SubCell"/>
</dbReference>
<protein>
    <recommendedName>
        <fullName evidence="5">Major facilitator superfamily (MFS) profile domain-containing protein</fullName>
    </recommendedName>
</protein>
<keyword evidence="3" id="KW-1133">Transmembrane helix</keyword>
<dbReference type="RefSeq" id="WP_180786808.1">
    <property type="nucleotide sequence ID" value="NZ_JACDSF010000044.1"/>
</dbReference>
<dbReference type="PANTHER" id="PTHR42718:SF39">
    <property type="entry name" value="ACTINORHODIN TRANSPORTER-RELATED"/>
    <property type="match status" value="1"/>
</dbReference>
<comment type="caution">
    <text evidence="6">The sequence shown here is derived from an EMBL/GenBank/DDBJ whole genome shotgun (WGS) entry which is preliminary data.</text>
</comment>
<reference evidence="6" key="1">
    <citation type="submission" date="2020-07" db="EMBL/GenBank/DDBJ databases">
        <title>A pangenomic view of the genus Pectobacterium provides insights into genome organization, phylogeny, and virulence.</title>
        <authorList>
            <person name="Jonkheer E."/>
            <person name="Brankovics B."/>
            <person name="Houwers I."/>
            <person name="Van Der Wolf J."/>
            <person name="Bonants P."/>
            <person name="Vreeburg R."/>
            <person name="Bollema R."/>
            <person name="De Haan J."/>
            <person name="Berke L."/>
            <person name="De Ridder D."/>
            <person name="Smit S."/>
            <person name="Van Der Lee T.A.J."/>
        </authorList>
    </citation>
    <scope>NUCLEOTIDE SEQUENCE</scope>
    <source>
        <strain evidence="6">NAK:433</strain>
    </source>
</reference>
<keyword evidence="4" id="KW-0472">Membrane</keyword>
<evidence type="ECO:0000256" key="3">
    <source>
        <dbReference type="ARBA" id="ARBA00022989"/>
    </source>
</evidence>
<evidence type="ECO:0000256" key="2">
    <source>
        <dbReference type="ARBA" id="ARBA00022692"/>
    </source>
</evidence>
<dbReference type="SUPFAM" id="SSF103473">
    <property type="entry name" value="MFS general substrate transporter"/>
    <property type="match status" value="1"/>
</dbReference>
<dbReference type="InterPro" id="IPR036259">
    <property type="entry name" value="MFS_trans_sf"/>
</dbReference>
<keyword evidence="2" id="KW-0812">Transmembrane</keyword>
<accession>A0AAE2WDW9</accession>
<sequence length="76" mass="8012">MGVEAEFDLFVINVAIPSIQADLGASFAQIGFIVAGYERASGAQLITGGRLGDVFGRLWVWLWSASCYAGENAAVS</sequence>
<evidence type="ECO:0000259" key="5">
    <source>
        <dbReference type="PROSITE" id="PS50850"/>
    </source>
</evidence>
<comment type="subcellular location">
    <subcellularLocation>
        <location evidence="1">Membrane</location>
        <topology evidence="1">Multi-pass membrane protein</topology>
    </subcellularLocation>
</comment>
<dbReference type="Gene3D" id="1.20.1720.10">
    <property type="entry name" value="Multidrug resistance protein D"/>
    <property type="match status" value="1"/>
</dbReference>